<protein>
    <submittedName>
        <fullName evidence="5">MFS transporter</fullName>
    </submittedName>
</protein>
<dbReference type="SUPFAM" id="SSF103473">
    <property type="entry name" value="MFS general substrate transporter"/>
    <property type="match status" value="1"/>
</dbReference>
<evidence type="ECO:0000313" key="5">
    <source>
        <dbReference type="EMBL" id="QPS46420.1"/>
    </source>
</evidence>
<dbReference type="InterPro" id="IPR036259">
    <property type="entry name" value="MFS_trans_sf"/>
</dbReference>
<dbReference type="GO" id="GO:0016020">
    <property type="term" value="C:membrane"/>
    <property type="evidence" value="ECO:0007669"/>
    <property type="project" value="UniProtKB-SubCell"/>
</dbReference>
<dbReference type="AlphaFoldDB" id="A0A7U4STN5"/>
<dbReference type="GO" id="GO:0022857">
    <property type="term" value="F:transmembrane transporter activity"/>
    <property type="evidence" value="ECO:0007669"/>
    <property type="project" value="InterPro"/>
</dbReference>
<dbReference type="Gene3D" id="1.20.1720.10">
    <property type="entry name" value="Multidrug resistance protein D"/>
    <property type="match status" value="1"/>
</dbReference>
<evidence type="ECO:0000256" key="2">
    <source>
        <dbReference type="ARBA" id="ARBA00022692"/>
    </source>
</evidence>
<dbReference type="InterPro" id="IPR020846">
    <property type="entry name" value="MFS_dom"/>
</dbReference>
<dbReference type="Gene3D" id="1.20.1250.20">
    <property type="entry name" value="MFS general substrate transporter like domains"/>
    <property type="match status" value="1"/>
</dbReference>
<accession>A0A7T2X0S0</accession>
<dbReference type="EMBL" id="CP065687">
    <property type="protein sequence ID" value="QPS46420.1"/>
    <property type="molecule type" value="Genomic_DNA"/>
</dbReference>
<dbReference type="RefSeq" id="WP_043283204.1">
    <property type="nucleotide sequence ID" value="NZ_CP013382.1"/>
</dbReference>
<gene>
    <name evidence="5" type="ORF">I6G56_30545</name>
</gene>
<keyword evidence="3" id="KW-1133">Transmembrane helix</keyword>
<dbReference type="Pfam" id="PF07690">
    <property type="entry name" value="MFS_1"/>
    <property type="match status" value="1"/>
</dbReference>
<evidence type="ECO:0000256" key="1">
    <source>
        <dbReference type="ARBA" id="ARBA00004141"/>
    </source>
</evidence>
<sequence length="572" mass="57738">MDFCSNDTQQPLSLTCRSPLRIMVSGMHDAPSRPAPIEPLRHACGSPAASASAPAPASAPGSAALAHARRSTAWRALATASAACSLIVLDTNVVAVSLPSIARTFHASFADIEWVVSAYMTAFAACLLPAGGLADRAGRRRVLLAGLAVFFVASLGCGLAPSAALLNVARAVKGVGAAMLLTSALAVIANRFPDGRDRARAWAIWGMCMGIATTVAPLVGGAIAQWIGWRWIFLLNLPVCVALAAAVCATIDESRDPHAKRIDAPGSVLFGSALALGIWALIDAPSRGWTAPGTLARFAASAALVAAFVAAERWQRRPVIDLTLFREPRFVGALLAMFGYAACAQVMMTFLPLYLQIGFGMSAIGAGLGMLPFALAMIVGPSLGAALSARAPAATVLGGGLALIGIGNVATAALAGASHYGPVALGMLITGCGAGILNGDTQKAIMACVPPERTGMASGISTTTRFSAIVMSVGVLGAVLAARTHAALAARVAHAPELLGALDAHFMSSLLAGDLAQAVRGLPPRTGAALARIAPAGFASGFAVALGVSGAFALAAAVVVRLLVGAKPGRAA</sequence>
<organism evidence="5">
    <name type="scientific">Burkholderia humptydooensis</name>
    <dbReference type="NCBI Taxonomy" id="430531"/>
    <lineage>
        <taxon>Bacteria</taxon>
        <taxon>Pseudomonadati</taxon>
        <taxon>Pseudomonadota</taxon>
        <taxon>Betaproteobacteria</taxon>
        <taxon>Burkholderiales</taxon>
        <taxon>Burkholderiaceae</taxon>
        <taxon>Burkholderia</taxon>
        <taxon>pseudomallei group</taxon>
    </lineage>
</organism>
<evidence type="ECO:0000256" key="3">
    <source>
        <dbReference type="ARBA" id="ARBA00022989"/>
    </source>
</evidence>
<accession>A0A7U4STN5</accession>
<dbReference type="Proteomes" id="UP000594943">
    <property type="component" value="Chromosome 2"/>
</dbReference>
<dbReference type="CDD" id="cd17321">
    <property type="entry name" value="MFS_MMR_MDR_like"/>
    <property type="match status" value="1"/>
</dbReference>
<reference evidence="5" key="1">
    <citation type="submission" date="2020-12" db="EMBL/GenBank/DDBJ databases">
        <title>FDA dAtabase for Regulatory Grade micrObial Sequences (FDA-ARGOS): Supporting development and validation of Infectious Disease Dx tests.</title>
        <authorList>
            <person name="Nelson B."/>
            <person name="Plummer A."/>
            <person name="Tallon L."/>
            <person name="Sadzewicz L."/>
            <person name="Zhao X."/>
            <person name="Boylan J."/>
            <person name="Ott S."/>
            <person name="Bowen H."/>
            <person name="Vavikolanu K."/>
            <person name="Mehta A."/>
            <person name="Aluvathingal J."/>
            <person name="Nadendla S."/>
            <person name="Myers T."/>
            <person name="Yan Y."/>
            <person name="Sichtig H."/>
        </authorList>
    </citation>
    <scope>NUCLEOTIDE SEQUENCE [LARGE SCALE GENOMIC DNA]</scope>
    <source>
        <strain evidence="5">FDAARGOS_899</strain>
    </source>
</reference>
<name>A0A7U4STN5_9BURK</name>
<comment type="subcellular location">
    <subcellularLocation>
        <location evidence="1">Membrane</location>
        <topology evidence="1">Multi-pass membrane protein</topology>
    </subcellularLocation>
</comment>
<keyword evidence="2" id="KW-0812">Transmembrane</keyword>
<dbReference type="KEGG" id="bhg:I6G56_30545"/>
<dbReference type="PROSITE" id="PS00216">
    <property type="entry name" value="SUGAR_TRANSPORT_1"/>
    <property type="match status" value="1"/>
</dbReference>
<proteinExistence type="predicted"/>
<dbReference type="InterPro" id="IPR005829">
    <property type="entry name" value="Sugar_transporter_CS"/>
</dbReference>
<keyword evidence="4" id="KW-0472">Membrane</keyword>
<dbReference type="PANTHER" id="PTHR42718:SF49">
    <property type="entry name" value="EXPORT PROTEIN"/>
    <property type="match status" value="1"/>
</dbReference>
<evidence type="ECO:0000256" key="4">
    <source>
        <dbReference type="ARBA" id="ARBA00023136"/>
    </source>
</evidence>
<dbReference type="PANTHER" id="PTHR42718">
    <property type="entry name" value="MAJOR FACILITATOR SUPERFAMILY MULTIDRUG TRANSPORTER MFSC"/>
    <property type="match status" value="1"/>
</dbReference>
<dbReference type="PROSITE" id="PS50850">
    <property type="entry name" value="MFS"/>
    <property type="match status" value="1"/>
</dbReference>
<dbReference type="InterPro" id="IPR011701">
    <property type="entry name" value="MFS"/>
</dbReference>